<comment type="caution">
    <text evidence="3">The sequence shown here is derived from an EMBL/GenBank/DDBJ whole genome shotgun (WGS) entry which is preliminary data.</text>
</comment>
<name>A0A2H9T4T4_9ZZZZ</name>
<keyword evidence="2" id="KW-0067">ATP-binding</keyword>
<evidence type="ECO:0000313" key="3">
    <source>
        <dbReference type="EMBL" id="PJE78217.1"/>
    </source>
</evidence>
<dbReference type="PANTHER" id="PTHR48103">
    <property type="entry name" value="MIDASIN-RELATED"/>
    <property type="match status" value="1"/>
</dbReference>
<evidence type="ECO:0000256" key="2">
    <source>
        <dbReference type="ARBA" id="ARBA00022840"/>
    </source>
</evidence>
<reference evidence="3" key="1">
    <citation type="journal article" date="2017" name="Appl. Environ. Microbiol.">
        <title>Molecular characterization of an Endozoicomonas-like organism causing infection in king scallop Pecten maximus L.</title>
        <authorList>
            <person name="Cano I."/>
            <person name="van Aerle R."/>
            <person name="Ross S."/>
            <person name="Verner-Jeffreys D.W."/>
            <person name="Paley R.K."/>
            <person name="Rimmer G."/>
            <person name="Ryder D."/>
            <person name="Hooper P."/>
            <person name="Stone D."/>
            <person name="Feist S.W."/>
        </authorList>
    </citation>
    <scope>NUCLEOTIDE SEQUENCE</scope>
</reference>
<accession>A0A2H9T4T4</accession>
<dbReference type="PANTHER" id="PTHR48103:SF2">
    <property type="entry name" value="MIDASIN"/>
    <property type="match status" value="1"/>
</dbReference>
<dbReference type="Gene3D" id="3.40.50.300">
    <property type="entry name" value="P-loop containing nucleotide triphosphate hydrolases"/>
    <property type="match status" value="1"/>
</dbReference>
<dbReference type="GO" id="GO:0005524">
    <property type="term" value="F:ATP binding"/>
    <property type="evidence" value="ECO:0007669"/>
    <property type="project" value="UniProtKB-KW"/>
</dbReference>
<dbReference type="InterPro" id="IPR027417">
    <property type="entry name" value="P-loop_NTPase"/>
</dbReference>
<dbReference type="GO" id="GO:0000027">
    <property type="term" value="P:ribosomal large subunit assembly"/>
    <property type="evidence" value="ECO:0007669"/>
    <property type="project" value="TreeGrafter"/>
</dbReference>
<evidence type="ECO:0000256" key="1">
    <source>
        <dbReference type="ARBA" id="ARBA00022741"/>
    </source>
</evidence>
<sequence>MTSKLTLTSLGSGGRAFKWADSVLVQALQAGHWLLIDNVNFCRYQLFRENNMLCPKLCNRKVCSLLAILLSYIVNLPRLRISLVYFV</sequence>
<organism evidence="3">
    <name type="scientific">invertebrate metagenome</name>
    <dbReference type="NCBI Taxonomy" id="1711999"/>
    <lineage>
        <taxon>unclassified sequences</taxon>
        <taxon>metagenomes</taxon>
        <taxon>organismal metagenomes</taxon>
    </lineage>
</organism>
<dbReference type="AlphaFoldDB" id="A0A2H9T4T4"/>
<keyword evidence="1" id="KW-0547">Nucleotide-binding</keyword>
<gene>
    <name evidence="3" type="ORF">CI610_02851</name>
</gene>
<proteinExistence type="predicted"/>
<dbReference type="GO" id="GO:0030687">
    <property type="term" value="C:preribosome, large subunit precursor"/>
    <property type="evidence" value="ECO:0007669"/>
    <property type="project" value="TreeGrafter"/>
</dbReference>
<dbReference type="GO" id="GO:0005634">
    <property type="term" value="C:nucleus"/>
    <property type="evidence" value="ECO:0007669"/>
    <property type="project" value="TreeGrafter"/>
</dbReference>
<dbReference type="EMBL" id="NSIT01000228">
    <property type="protein sequence ID" value="PJE78217.1"/>
    <property type="molecule type" value="Genomic_DNA"/>
</dbReference>
<dbReference type="GO" id="GO:0000055">
    <property type="term" value="P:ribosomal large subunit export from nucleus"/>
    <property type="evidence" value="ECO:0007669"/>
    <property type="project" value="TreeGrafter"/>
</dbReference>
<protein>
    <submittedName>
        <fullName evidence="3">Uncharacterized protein</fullName>
    </submittedName>
</protein>